<dbReference type="EnsemblPlants" id="PNT66071">
    <property type="protein sequence ID" value="PNT66071"/>
    <property type="gene ID" value="BRADI_3g06724v3"/>
</dbReference>
<feature type="region of interest" description="Disordered" evidence="3">
    <location>
        <begin position="224"/>
        <end position="248"/>
    </location>
</feature>
<dbReference type="Pfam" id="PF00651">
    <property type="entry name" value="BTB"/>
    <property type="match status" value="1"/>
</dbReference>
<comment type="similarity">
    <text evidence="2">Belongs to the Tdpoz family.</text>
</comment>
<evidence type="ECO:0000259" key="4">
    <source>
        <dbReference type="PROSITE" id="PS50097"/>
    </source>
</evidence>
<reference evidence="5" key="2">
    <citation type="submission" date="2017-06" db="EMBL/GenBank/DDBJ databases">
        <title>WGS assembly of Brachypodium distachyon.</title>
        <authorList>
            <consortium name="The International Brachypodium Initiative"/>
            <person name="Lucas S."/>
            <person name="Harmon-Smith M."/>
            <person name="Lail K."/>
            <person name="Tice H."/>
            <person name="Grimwood J."/>
            <person name="Bruce D."/>
            <person name="Barry K."/>
            <person name="Shu S."/>
            <person name="Lindquist E."/>
            <person name="Wang M."/>
            <person name="Pitluck S."/>
            <person name="Vogel J.P."/>
            <person name="Garvin D.F."/>
            <person name="Mockler T.C."/>
            <person name="Schmutz J."/>
            <person name="Rokhsar D."/>
            <person name="Bevan M.W."/>
        </authorList>
    </citation>
    <scope>NUCLEOTIDE SEQUENCE</scope>
    <source>
        <strain evidence="5">Bd21</strain>
    </source>
</reference>
<organism evidence="5">
    <name type="scientific">Brachypodium distachyon</name>
    <name type="common">Purple false brome</name>
    <name type="synonym">Trachynia distachya</name>
    <dbReference type="NCBI Taxonomy" id="15368"/>
    <lineage>
        <taxon>Eukaryota</taxon>
        <taxon>Viridiplantae</taxon>
        <taxon>Streptophyta</taxon>
        <taxon>Embryophyta</taxon>
        <taxon>Tracheophyta</taxon>
        <taxon>Spermatophyta</taxon>
        <taxon>Magnoliopsida</taxon>
        <taxon>Liliopsida</taxon>
        <taxon>Poales</taxon>
        <taxon>Poaceae</taxon>
        <taxon>BOP clade</taxon>
        <taxon>Pooideae</taxon>
        <taxon>Stipodae</taxon>
        <taxon>Brachypodieae</taxon>
        <taxon>Brachypodium</taxon>
    </lineage>
</organism>
<proteinExistence type="inferred from homology"/>
<reference evidence="5 6" key="1">
    <citation type="journal article" date="2010" name="Nature">
        <title>Genome sequencing and analysis of the model grass Brachypodium distachyon.</title>
        <authorList>
            <consortium name="International Brachypodium Initiative"/>
        </authorList>
    </citation>
    <scope>NUCLEOTIDE SEQUENCE [LARGE SCALE GENOMIC DNA]</scope>
    <source>
        <strain evidence="5 6">Bd21</strain>
    </source>
</reference>
<dbReference type="EMBL" id="CM000882">
    <property type="protein sequence ID" value="PNT66071.1"/>
    <property type="molecule type" value="Genomic_DNA"/>
</dbReference>
<dbReference type="Gramene" id="PNT66071">
    <property type="protein sequence ID" value="PNT66071"/>
    <property type="gene ID" value="BRADI_3g06724v3"/>
</dbReference>
<feature type="domain" description="BTB" evidence="4">
    <location>
        <begin position="32"/>
        <end position="104"/>
    </location>
</feature>
<protein>
    <recommendedName>
        <fullName evidence="4">BTB domain-containing protein</fullName>
    </recommendedName>
</protein>
<evidence type="ECO:0000256" key="1">
    <source>
        <dbReference type="ARBA" id="ARBA00004906"/>
    </source>
</evidence>
<dbReference type="PANTHER" id="PTHR26379">
    <property type="entry name" value="BTB/POZ AND MATH DOMAIN-CONTAINING PROTEIN 1"/>
    <property type="match status" value="1"/>
</dbReference>
<dbReference type="InterPro" id="IPR045005">
    <property type="entry name" value="BPM1-6"/>
</dbReference>
<keyword evidence="7" id="KW-1185">Reference proteome</keyword>
<dbReference type="Gene3D" id="3.30.710.10">
    <property type="entry name" value="Potassium Channel Kv1.1, Chain A"/>
    <property type="match status" value="1"/>
</dbReference>
<evidence type="ECO:0000313" key="7">
    <source>
        <dbReference type="Proteomes" id="UP000008810"/>
    </source>
</evidence>
<accession>A0A2K2CVL4</accession>
<dbReference type="InterPro" id="IPR056423">
    <property type="entry name" value="BACK_BPM_SPOP"/>
</dbReference>
<dbReference type="InParanoid" id="A0A2K2CVL4"/>
<dbReference type="OrthoDB" id="10513279at2759"/>
<dbReference type="PROSITE" id="PS50097">
    <property type="entry name" value="BTB"/>
    <property type="match status" value="1"/>
</dbReference>
<comment type="pathway">
    <text evidence="1">Protein modification; protein ubiquitination.</text>
</comment>
<name>A0A2K2CVL4_BRADI</name>
<dbReference type="PANTHER" id="PTHR26379:SF187">
    <property type="entry name" value="OS07G0655300 PROTEIN"/>
    <property type="match status" value="1"/>
</dbReference>
<evidence type="ECO:0000313" key="5">
    <source>
        <dbReference type="EMBL" id="PNT66071.1"/>
    </source>
</evidence>
<dbReference type="SUPFAM" id="SSF54695">
    <property type="entry name" value="POZ domain"/>
    <property type="match status" value="1"/>
</dbReference>
<dbReference type="InterPro" id="IPR011333">
    <property type="entry name" value="SKP1/BTB/POZ_sf"/>
</dbReference>
<dbReference type="AlphaFoldDB" id="A0A2K2CVL4"/>
<evidence type="ECO:0000256" key="2">
    <source>
        <dbReference type="ARBA" id="ARBA00010846"/>
    </source>
</evidence>
<dbReference type="Pfam" id="PF24570">
    <property type="entry name" value="BACK_BPM_SPOP"/>
    <property type="match status" value="1"/>
</dbReference>
<reference evidence="6" key="3">
    <citation type="submission" date="2018-08" db="UniProtKB">
        <authorList>
            <consortium name="EnsemblPlants"/>
        </authorList>
    </citation>
    <scope>IDENTIFICATION</scope>
    <source>
        <strain evidence="6">cv. Bd21</strain>
    </source>
</reference>
<dbReference type="GO" id="GO:0016567">
    <property type="term" value="P:protein ubiquitination"/>
    <property type="evidence" value="ECO:0007669"/>
    <property type="project" value="InterPro"/>
</dbReference>
<gene>
    <name evidence="5" type="ORF">BRADI_3g06724v3</name>
</gene>
<dbReference type="Proteomes" id="UP000008810">
    <property type="component" value="Chromosome 3"/>
</dbReference>
<evidence type="ECO:0000256" key="3">
    <source>
        <dbReference type="SAM" id="MobiDB-lite"/>
    </source>
</evidence>
<evidence type="ECO:0000313" key="6">
    <source>
        <dbReference type="EnsemblPlants" id="PNT66071"/>
    </source>
</evidence>
<dbReference type="InterPro" id="IPR000210">
    <property type="entry name" value="BTB/POZ_dom"/>
</dbReference>
<dbReference type="Gene3D" id="1.25.40.420">
    <property type="match status" value="1"/>
</dbReference>
<dbReference type="SMART" id="SM00225">
    <property type="entry name" value="BTB"/>
    <property type="match status" value="1"/>
</dbReference>
<sequence length="248" mass="26534">MAPTTAAALAVAVPPSNIGEHLLRLLENEEGADVTFQVGRRDSPRAHALVLSARSPVLRATLSDEQKKKNPVLRRMVVLVEGIGEAAFEALLHFAYADALPAKTTAELLGSGSETTVRARMEAAGELIAAAERYGMERMQLLCERALCEAVADAETAAATLVLADRIECQQLKAFCVEFIAAEPGVLRGMMGTDAYMLLKESCPVVLVDIMEKVVAALDAQAQGNCKGSSPAPSKRRKSMYDLPLIAR</sequence>